<name>A0ABY9RI70_9BURK</name>
<dbReference type="EMBL" id="CP133720">
    <property type="protein sequence ID" value="WMW80917.1"/>
    <property type="molecule type" value="Genomic_DNA"/>
</dbReference>
<evidence type="ECO:0000313" key="1">
    <source>
        <dbReference type="EMBL" id="WMW80917.1"/>
    </source>
</evidence>
<organism evidence="1 2">
    <name type="scientific">Undibacterium cyanobacteriorum</name>
    <dbReference type="NCBI Taxonomy" id="3073561"/>
    <lineage>
        <taxon>Bacteria</taxon>
        <taxon>Pseudomonadati</taxon>
        <taxon>Pseudomonadota</taxon>
        <taxon>Betaproteobacteria</taxon>
        <taxon>Burkholderiales</taxon>
        <taxon>Oxalobacteraceae</taxon>
        <taxon>Undibacterium</taxon>
    </lineage>
</organism>
<protein>
    <submittedName>
        <fullName evidence="1">DUF2711 family protein</fullName>
    </submittedName>
</protein>
<gene>
    <name evidence="1" type="ORF">RF679_01220</name>
</gene>
<sequence>MTERILPASDIYASCPREGVVLDYYAGVFDAVYVCFNPFIKPTQISTERFCPAMYPSQAELVNLCAPVPWAEVMKLAELPSIAAVDLALRTQIHGIRSERMWETYAHQLEALYDSGAVMPPMEGEHSPFHYESVMAIFKDLGHQWAWFGDEFCTERKLYWIDELSKAESTPIGGHSNIFSADHSLLWTVHWDSHFSFLCGTRTDLERARVAERVEGFYCAPSTEVHWSLRE</sequence>
<reference evidence="1" key="1">
    <citation type="submission" date="2023-09" db="EMBL/GenBank/DDBJ databases">
        <title>Undibacterium sp. 20NA77.5 isolated from freshwater.</title>
        <authorList>
            <person name="Le V."/>
            <person name="Ko S.-R."/>
            <person name="Ahn C.-Y."/>
            <person name="Oh H.-M."/>
        </authorList>
    </citation>
    <scope>NUCLEOTIDE SEQUENCE</scope>
    <source>
        <strain evidence="1">20NA77.5</strain>
    </source>
</reference>
<dbReference type="InterPro" id="IPR024250">
    <property type="entry name" value="DUF2711"/>
</dbReference>
<evidence type="ECO:0000313" key="2">
    <source>
        <dbReference type="Proteomes" id="UP001181355"/>
    </source>
</evidence>
<dbReference type="Proteomes" id="UP001181355">
    <property type="component" value="Chromosome"/>
</dbReference>
<accession>A0ABY9RI70</accession>
<dbReference type="RefSeq" id="WP_309482408.1">
    <property type="nucleotide sequence ID" value="NZ_CP133720.1"/>
</dbReference>
<keyword evidence="2" id="KW-1185">Reference proteome</keyword>
<proteinExistence type="predicted"/>
<dbReference type="Pfam" id="PF10924">
    <property type="entry name" value="DUF2711"/>
    <property type="match status" value="1"/>
</dbReference>